<evidence type="ECO:0000313" key="2">
    <source>
        <dbReference type="EMBL" id="MXP29758.1"/>
    </source>
</evidence>
<keyword evidence="3" id="KW-1185">Reference proteome</keyword>
<evidence type="ECO:0000256" key="1">
    <source>
        <dbReference type="SAM" id="MobiDB-lite"/>
    </source>
</evidence>
<comment type="caution">
    <text evidence="2">The sequence shown here is derived from an EMBL/GenBank/DDBJ whole genome shotgun (WGS) entry which is preliminary data.</text>
</comment>
<feature type="compositionally biased region" description="Basic and acidic residues" evidence="1">
    <location>
        <begin position="24"/>
        <end position="38"/>
    </location>
</feature>
<name>A0A845AS95_9SPHN</name>
<organism evidence="2 3">
    <name type="scientific">Qipengyuania algicida</name>
    <dbReference type="NCBI Taxonomy" id="1836209"/>
    <lineage>
        <taxon>Bacteria</taxon>
        <taxon>Pseudomonadati</taxon>
        <taxon>Pseudomonadota</taxon>
        <taxon>Alphaproteobacteria</taxon>
        <taxon>Sphingomonadales</taxon>
        <taxon>Erythrobacteraceae</taxon>
        <taxon>Qipengyuania</taxon>
    </lineage>
</organism>
<protein>
    <submittedName>
        <fullName evidence="2">Uncharacterized protein</fullName>
    </submittedName>
</protein>
<dbReference type="RefSeq" id="WP_160754063.1">
    <property type="nucleotide sequence ID" value="NZ_WTYA01000011.1"/>
</dbReference>
<gene>
    <name evidence="2" type="ORF">GRI58_13165</name>
</gene>
<accession>A0A845AS95</accession>
<reference evidence="2 3" key="1">
    <citation type="submission" date="2019-12" db="EMBL/GenBank/DDBJ databases">
        <title>Genomic-based taxomic classification of the family Erythrobacteraceae.</title>
        <authorList>
            <person name="Xu L."/>
        </authorList>
    </citation>
    <scope>NUCLEOTIDE SEQUENCE [LARGE SCALE GENOMIC DNA]</scope>
    <source>
        <strain evidence="2 3">KEMB 9005-328</strain>
    </source>
</reference>
<proteinExistence type="predicted"/>
<evidence type="ECO:0000313" key="3">
    <source>
        <dbReference type="Proteomes" id="UP000439780"/>
    </source>
</evidence>
<feature type="region of interest" description="Disordered" evidence="1">
    <location>
        <begin position="24"/>
        <end position="51"/>
    </location>
</feature>
<dbReference type="EMBL" id="WTYA01000011">
    <property type="protein sequence ID" value="MXP29758.1"/>
    <property type="molecule type" value="Genomic_DNA"/>
</dbReference>
<dbReference type="Proteomes" id="UP000439780">
    <property type="component" value="Unassembled WGS sequence"/>
</dbReference>
<dbReference type="AlphaFoldDB" id="A0A845AS95"/>
<sequence length="51" mass="5721">MSMEVWRKTRASSRRRKCVHPLLDKHPVAHGAKGDDSGSRTMTVALCQRDG</sequence>